<gene>
    <name evidence="1" type="ORF">GCM10010334_79920</name>
</gene>
<organism evidence="1 2">
    <name type="scientific">Streptomyces finlayi</name>
    <dbReference type="NCBI Taxonomy" id="67296"/>
    <lineage>
        <taxon>Bacteria</taxon>
        <taxon>Bacillati</taxon>
        <taxon>Actinomycetota</taxon>
        <taxon>Actinomycetes</taxon>
        <taxon>Kitasatosporales</taxon>
        <taxon>Streptomycetaceae</taxon>
        <taxon>Streptomyces</taxon>
    </lineage>
</organism>
<accession>A0A919CFB4</accession>
<comment type="caution">
    <text evidence="1">The sequence shown here is derived from an EMBL/GenBank/DDBJ whole genome shotgun (WGS) entry which is preliminary data.</text>
</comment>
<dbReference type="AlphaFoldDB" id="A0A919CFB4"/>
<proteinExistence type="predicted"/>
<dbReference type="RefSeq" id="WP_189828062.1">
    <property type="nucleotide sequence ID" value="NZ_BMVC01000028.1"/>
</dbReference>
<name>A0A919CFB4_9ACTN</name>
<protein>
    <submittedName>
        <fullName evidence="1">Uncharacterized protein</fullName>
    </submittedName>
</protein>
<dbReference type="EMBL" id="BMVC01000028">
    <property type="protein sequence ID" value="GHD17805.1"/>
    <property type="molecule type" value="Genomic_DNA"/>
</dbReference>
<dbReference type="Proteomes" id="UP000638353">
    <property type="component" value="Unassembled WGS sequence"/>
</dbReference>
<dbReference type="InterPro" id="IPR036390">
    <property type="entry name" value="WH_DNA-bd_sf"/>
</dbReference>
<reference evidence="1" key="2">
    <citation type="submission" date="2020-09" db="EMBL/GenBank/DDBJ databases">
        <authorList>
            <person name="Sun Q."/>
            <person name="Ohkuma M."/>
        </authorList>
    </citation>
    <scope>NUCLEOTIDE SEQUENCE</scope>
    <source>
        <strain evidence="1">JCM 4637</strain>
    </source>
</reference>
<reference evidence="1" key="1">
    <citation type="journal article" date="2014" name="Int. J. Syst. Evol. Microbiol.">
        <title>Complete genome sequence of Corynebacterium casei LMG S-19264T (=DSM 44701T), isolated from a smear-ripened cheese.</title>
        <authorList>
            <consortium name="US DOE Joint Genome Institute (JGI-PGF)"/>
            <person name="Walter F."/>
            <person name="Albersmeier A."/>
            <person name="Kalinowski J."/>
            <person name="Ruckert C."/>
        </authorList>
    </citation>
    <scope>NUCLEOTIDE SEQUENCE</scope>
    <source>
        <strain evidence="1">JCM 4637</strain>
    </source>
</reference>
<evidence type="ECO:0000313" key="1">
    <source>
        <dbReference type="EMBL" id="GHD17805.1"/>
    </source>
</evidence>
<dbReference type="Gene3D" id="1.10.10.10">
    <property type="entry name" value="Winged helix-like DNA-binding domain superfamily/Winged helix DNA-binding domain"/>
    <property type="match status" value="1"/>
</dbReference>
<dbReference type="InterPro" id="IPR036388">
    <property type="entry name" value="WH-like_DNA-bd_sf"/>
</dbReference>
<evidence type="ECO:0000313" key="2">
    <source>
        <dbReference type="Proteomes" id="UP000638353"/>
    </source>
</evidence>
<dbReference type="SUPFAM" id="SSF46785">
    <property type="entry name" value="Winged helix' DNA-binding domain"/>
    <property type="match status" value="1"/>
</dbReference>
<sequence length="153" mass="16648">MEFTDAELLTQPMGYWAGAAQQAIVGHMNDSLEQLGIRQPHAWSLFRVGESEGRFTRGEAAKKVAETRPYVDVSVIDGAIGDLVEWGWLAEDQRGRLTLTEAGTTAWKQVTGEVIPGAQTRLRAGVSDEEYVAAIKVLRRMITNVGGDAGFVA</sequence>